<dbReference type="Proteomes" id="UP000222527">
    <property type="component" value="Segment"/>
</dbReference>
<dbReference type="InterPro" id="IPR036514">
    <property type="entry name" value="SGNH_hydro_sf"/>
</dbReference>
<protein>
    <submittedName>
        <fullName evidence="1">Minor tail protein</fullName>
    </submittedName>
</protein>
<dbReference type="InterPro" id="IPR001087">
    <property type="entry name" value="GDSL"/>
</dbReference>
<reference evidence="1 2" key="1">
    <citation type="submission" date="2015-11" db="EMBL/GenBank/DDBJ databases">
        <authorList>
            <person name="Aziz R.M."/>
            <person name="Carl E.L."/>
            <person name="Farooq M.A."/>
            <person name="Gal B."/>
            <person name="Garcia Martinez K."/>
            <person name="Mathew K.J."/>
            <person name="Obando D.J."/>
            <person name="Robinson K.M."/>
            <person name="Robinson M.D."/>
            <person name="Sanders L.M."/>
            <person name="Silva M.P."/>
            <person name="Tasnim L."/>
            <person name="Vo M."/>
            <person name="Vo Q.D."/>
            <person name="Simon S.E."/>
            <person name="Hughes L.E."/>
            <person name="Benjamin R.C."/>
            <person name="Bradley K.W."/>
            <person name="Asai D.J."/>
            <person name="Bowman C.A."/>
            <person name="Russell D.A."/>
            <person name="Pope W.H."/>
            <person name="Jacobs-Sera D."/>
            <person name="Hendrix R.W."/>
            <person name="Hatfull G.F."/>
        </authorList>
    </citation>
    <scope>NUCLEOTIDE SEQUENCE [LARGE SCALE GENOMIC DNA]</scope>
</reference>
<evidence type="ECO:0000313" key="2">
    <source>
        <dbReference type="Proteomes" id="UP000222527"/>
    </source>
</evidence>
<evidence type="ECO:0000313" key="1">
    <source>
        <dbReference type="EMBL" id="ALY08705.1"/>
    </source>
</evidence>
<dbReference type="OrthoDB" id="28615at10239"/>
<organism evidence="1 2">
    <name type="scientific">Arthrobacter phage Circum</name>
    <dbReference type="NCBI Taxonomy" id="1772295"/>
    <lineage>
        <taxon>Viruses</taxon>
        <taxon>Duplodnaviria</taxon>
        <taxon>Heunggongvirae</taxon>
        <taxon>Uroviricota</taxon>
        <taxon>Caudoviricetes</taxon>
        <taxon>Mudcatvirus</taxon>
        <taxon>Mudcatvirus circum</taxon>
    </lineage>
</organism>
<accession>A0A0U4JK67</accession>
<gene>
    <name evidence="1" type="primary">19</name>
    <name evidence="1" type="ORF">CIRCUM_19</name>
</gene>
<dbReference type="SUPFAM" id="SSF52266">
    <property type="entry name" value="SGNH hydrolase"/>
    <property type="match status" value="1"/>
</dbReference>
<dbReference type="EMBL" id="KU160642">
    <property type="protein sequence ID" value="ALY08705.1"/>
    <property type="molecule type" value="Genomic_DNA"/>
</dbReference>
<dbReference type="Pfam" id="PF00657">
    <property type="entry name" value="Lipase_GDSL"/>
    <property type="match status" value="1"/>
</dbReference>
<dbReference type="RefSeq" id="YP_009603108.1">
    <property type="nucleotide sequence ID" value="NC_041948.1"/>
</dbReference>
<keyword evidence="2" id="KW-1185">Reference proteome</keyword>
<dbReference type="KEGG" id="vg:40079056"/>
<dbReference type="GeneID" id="40079056"/>
<sequence>MTYNQIPAVDENFNFPPEVKTALTESVEMTNAIIDIVSEDPVVAGAAAEAVDTAIEGLSLVQTKDASLLREIPSTEYALPFTDKDGYVAGGVQTDGRFNFEKYPKVKGQSDITLRPVSEFESLWAIPFVDKDGYVAGGIRPDGTAEFQKLKVSPENALNILNQAIGYSRSNRNRVACFGDSLTVGYFDGTSVGKIADSYPSKLAEKLGSKVEVFNLGTSGWTVDEISAKVGALPLPLTVTNNTIPTSGSVSVTTTATIGWGSSGTRTMAGSLLGIPGSLVRVASSPNTFNFTRTTAGNEVVVPPNTIFVPEYAGHDADTAVVMFGRNDVSNNVVGVENSIPLHILNGAKRLIKWLSRDIKQVLVMSVTTNTAEVIGTTGYNNVVATNALLAAEFGPKFFDLRRYLIDKAIYDLGITPTADDLSKMAGDTLPPSIMDGGATGSGDITHYSRATANLVGQKVFEYLTTRDWVTQ</sequence>
<dbReference type="Gene3D" id="3.40.50.1110">
    <property type="entry name" value="SGNH hydrolase"/>
    <property type="match status" value="1"/>
</dbReference>
<dbReference type="GO" id="GO:0016788">
    <property type="term" value="F:hydrolase activity, acting on ester bonds"/>
    <property type="evidence" value="ECO:0007669"/>
    <property type="project" value="InterPro"/>
</dbReference>
<proteinExistence type="predicted"/>
<name>A0A0U4JK67_9CAUD</name>